<evidence type="ECO:0000256" key="1">
    <source>
        <dbReference type="SAM" id="SignalP"/>
    </source>
</evidence>
<sequence length="76" mass="9175">MIEWCLRWWMSHRDSVWMLCWLLLRSSSFFTSPVSVNDDILKILHQQFRSAENNKSPEYKHYTHTTHTHTRAINVG</sequence>
<feature type="chain" id="PRO_5014649774" evidence="1">
    <location>
        <begin position="29"/>
        <end position="76"/>
    </location>
</feature>
<dbReference type="EMBL" id="GGFJ01013862">
    <property type="protein sequence ID" value="MBW63003.1"/>
    <property type="molecule type" value="Transcribed_RNA"/>
</dbReference>
<evidence type="ECO:0000313" key="2">
    <source>
        <dbReference type="EMBL" id="MBW63003.1"/>
    </source>
</evidence>
<organism evidence="2">
    <name type="scientific">Anopheles marajoara</name>
    <dbReference type="NCBI Taxonomy" id="58244"/>
    <lineage>
        <taxon>Eukaryota</taxon>
        <taxon>Metazoa</taxon>
        <taxon>Ecdysozoa</taxon>
        <taxon>Arthropoda</taxon>
        <taxon>Hexapoda</taxon>
        <taxon>Insecta</taxon>
        <taxon>Pterygota</taxon>
        <taxon>Neoptera</taxon>
        <taxon>Endopterygota</taxon>
        <taxon>Diptera</taxon>
        <taxon>Nematocera</taxon>
        <taxon>Culicoidea</taxon>
        <taxon>Culicidae</taxon>
        <taxon>Anophelinae</taxon>
        <taxon>Anopheles</taxon>
    </lineage>
</organism>
<reference evidence="2" key="1">
    <citation type="submission" date="2018-01" db="EMBL/GenBank/DDBJ databases">
        <title>An insight into the sialome of Amazonian anophelines.</title>
        <authorList>
            <person name="Ribeiro J.M."/>
            <person name="Scarpassa V."/>
            <person name="Calvo E."/>
        </authorList>
    </citation>
    <scope>NUCLEOTIDE SEQUENCE</scope>
    <source>
        <tissue evidence="2">Salivary glands</tissue>
    </source>
</reference>
<name>A0A2M4CCD6_9DIPT</name>
<accession>A0A2M4CCD6</accession>
<keyword evidence="1" id="KW-0732">Signal</keyword>
<feature type="signal peptide" evidence="1">
    <location>
        <begin position="1"/>
        <end position="28"/>
    </location>
</feature>
<proteinExistence type="predicted"/>
<protein>
    <submittedName>
        <fullName evidence="2">Putative secreted protein</fullName>
    </submittedName>
</protein>
<dbReference type="AlphaFoldDB" id="A0A2M4CCD6"/>